<evidence type="ECO:0000313" key="5">
    <source>
        <dbReference type="EMBL" id="MFD2465693.1"/>
    </source>
</evidence>
<dbReference type="PANTHER" id="PTHR46796:SF12">
    <property type="entry name" value="HTH-TYPE DNA-BINDING TRANSCRIPTIONAL ACTIVATOR EUTR"/>
    <property type="match status" value="1"/>
</dbReference>
<evidence type="ECO:0000256" key="3">
    <source>
        <dbReference type="ARBA" id="ARBA00023163"/>
    </source>
</evidence>
<sequence length="316" mass="34677">MGHTFESHDLDEIEEYIGGNYASIRFRIRSHTRNHLLATQNPLGPISLDSAEYGFEADYAVEPLGRILLFGVESGSFPQVTTEGARDSHGPGEVFLVAQPDRPYSGRQDHARFSAVALEPSLLSQVAAPGRADTPVRLTGYRPFSPAASRYLLRTMAFLREHVAADAVLRNSPLVASTAPQLLSAAVLSTFPSSALTDPTIEDRHDAHSATLRRAMAFIDDHPDGDIGVADIAAAAHVTIRAVQYAFRRRGITPMGYLRQVRLHQAHRELLAADPTSGVTVTEIAARWGFFHSGRFARYYRLAHGCPPYRTLHRAG</sequence>
<evidence type="ECO:0000256" key="2">
    <source>
        <dbReference type="ARBA" id="ARBA00023125"/>
    </source>
</evidence>
<feature type="domain" description="HTH araC/xylS-type" evidence="4">
    <location>
        <begin position="213"/>
        <end position="314"/>
    </location>
</feature>
<dbReference type="InterPro" id="IPR018060">
    <property type="entry name" value="HTH_AraC"/>
</dbReference>
<comment type="caution">
    <text evidence="5">The sequence shown here is derived from an EMBL/GenBank/DDBJ whole genome shotgun (WGS) entry which is preliminary data.</text>
</comment>
<dbReference type="Pfam" id="PF12833">
    <property type="entry name" value="HTH_18"/>
    <property type="match status" value="1"/>
</dbReference>
<dbReference type="RefSeq" id="WP_345408581.1">
    <property type="nucleotide sequence ID" value="NZ_BAABHG010000029.1"/>
</dbReference>
<dbReference type="SUPFAM" id="SSF46689">
    <property type="entry name" value="Homeodomain-like"/>
    <property type="match status" value="2"/>
</dbReference>
<evidence type="ECO:0000256" key="1">
    <source>
        <dbReference type="ARBA" id="ARBA00023015"/>
    </source>
</evidence>
<evidence type="ECO:0000313" key="6">
    <source>
        <dbReference type="Proteomes" id="UP001597419"/>
    </source>
</evidence>
<protein>
    <submittedName>
        <fullName evidence="5">Helix-turn-helix domain-containing protein</fullName>
    </submittedName>
</protein>
<keyword evidence="2" id="KW-0238">DNA-binding</keyword>
<name>A0ABW5GXL7_9PSEU</name>
<accession>A0ABW5GXL7</accession>
<gene>
    <name evidence="5" type="ORF">ACFSYJ_44290</name>
</gene>
<dbReference type="InterPro" id="IPR009057">
    <property type="entry name" value="Homeodomain-like_sf"/>
</dbReference>
<dbReference type="SMART" id="SM00342">
    <property type="entry name" value="HTH_ARAC"/>
    <property type="match status" value="1"/>
</dbReference>
<proteinExistence type="predicted"/>
<keyword evidence="6" id="KW-1185">Reference proteome</keyword>
<dbReference type="Proteomes" id="UP001597419">
    <property type="component" value="Unassembled WGS sequence"/>
</dbReference>
<reference evidence="6" key="1">
    <citation type="journal article" date="2019" name="Int. J. Syst. Evol. Microbiol.">
        <title>The Global Catalogue of Microorganisms (GCM) 10K type strain sequencing project: providing services to taxonomists for standard genome sequencing and annotation.</title>
        <authorList>
            <consortium name="The Broad Institute Genomics Platform"/>
            <consortium name="The Broad Institute Genome Sequencing Center for Infectious Disease"/>
            <person name="Wu L."/>
            <person name="Ma J."/>
        </authorList>
    </citation>
    <scope>NUCLEOTIDE SEQUENCE [LARGE SCALE GENOMIC DNA]</scope>
    <source>
        <strain evidence="6">CGMCC 4.7643</strain>
    </source>
</reference>
<keyword evidence="1" id="KW-0805">Transcription regulation</keyword>
<organism evidence="5 6">
    <name type="scientific">Amycolatopsis samaneae</name>
    <dbReference type="NCBI Taxonomy" id="664691"/>
    <lineage>
        <taxon>Bacteria</taxon>
        <taxon>Bacillati</taxon>
        <taxon>Actinomycetota</taxon>
        <taxon>Actinomycetes</taxon>
        <taxon>Pseudonocardiales</taxon>
        <taxon>Pseudonocardiaceae</taxon>
        <taxon>Amycolatopsis</taxon>
    </lineage>
</organism>
<dbReference type="EMBL" id="JBHUKU010000036">
    <property type="protein sequence ID" value="MFD2465693.1"/>
    <property type="molecule type" value="Genomic_DNA"/>
</dbReference>
<keyword evidence="3" id="KW-0804">Transcription</keyword>
<evidence type="ECO:0000259" key="4">
    <source>
        <dbReference type="PROSITE" id="PS01124"/>
    </source>
</evidence>
<dbReference type="InterPro" id="IPR050204">
    <property type="entry name" value="AraC_XylS_family_regulators"/>
</dbReference>
<dbReference type="Gene3D" id="1.10.10.60">
    <property type="entry name" value="Homeodomain-like"/>
    <property type="match status" value="1"/>
</dbReference>
<dbReference type="PANTHER" id="PTHR46796">
    <property type="entry name" value="HTH-TYPE TRANSCRIPTIONAL ACTIVATOR RHAS-RELATED"/>
    <property type="match status" value="1"/>
</dbReference>
<dbReference type="PROSITE" id="PS01124">
    <property type="entry name" value="HTH_ARAC_FAMILY_2"/>
    <property type="match status" value="1"/>
</dbReference>